<dbReference type="SUPFAM" id="SSF53822">
    <property type="entry name" value="Periplasmic binding protein-like I"/>
    <property type="match status" value="1"/>
</dbReference>
<keyword evidence="2 3" id="KW-0732">Signal</keyword>
<dbReference type="InterPro" id="IPR028081">
    <property type="entry name" value="Leu-bd"/>
</dbReference>
<evidence type="ECO:0000259" key="4">
    <source>
        <dbReference type="Pfam" id="PF13458"/>
    </source>
</evidence>
<dbReference type="AlphaFoldDB" id="A0A934X7D1"/>
<sequence>MDWTAVRFGRRGAVAVVAAAALGMSACSSSSGTSSTSAAAGGGLPATINVVSINPQTGPAAFAGLAANKGYDLAIKEINDSKFLGSTTLTFSKVDTKGDIKTAASSASTAIADKNVSAIFGSVSSQEAIAMSPLVQQAGLPTIYTQAGSDGVVVGDATYRATPLMRTYYSLVKKYVQEKGWKSVGIIHTAAAPTLVDIGTKALPAIATELGMTVTTTVAVQGTTQDFAAPISQVLASKPDGVAILLVGAQNPTAMKQLRQAGYTGDVLGNSGASAGNLKPAGADGAGMVWPVDFNFQQKAEASQKFVKAYQAANSGENPLNYAAEAYDAAWFLAKSIKAAGSADRAKIKAAMATVASEKFDGALGNGLTWKDRDIVVPGVMIRWDGTGDVLLYEGSAS</sequence>
<organism evidence="5 6">
    <name type="scientific">Candidatus Phosphoribacter hodrii</name>
    <dbReference type="NCBI Taxonomy" id="2953743"/>
    <lineage>
        <taxon>Bacteria</taxon>
        <taxon>Bacillati</taxon>
        <taxon>Actinomycetota</taxon>
        <taxon>Actinomycetes</taxon>
        <taxon>Micrococcales</taxon>
        <taxon>Dermatophilaceae</taxon>
        <taxon>Candidatus Phosphoribacter</taxon>
    </lineage>
</organism>
<evidence type="ECO:0000256" key="1">
    <source>
        <dbReference type="ARBA" id="ARBA00010062"/>
    </source>
</evidence>
<accession>A0A934X7D1</accession>
<name>A0A934X7D1_9MICO</name>
<comment type="caution">
    <text evidence="5">The sequence shown here is derived from an EMBL/GenBank/DDBJ whole genome shotgun (WGS) entry which is preliminary data.</text>
</comment>
<gene>
    <name evidence="5" type="ORF">IPF40_14345</name>
</gene>
<reference evidence="5 6" key="1">
    <citation type="submission" date="2020-10" db="EMBL/GenBank/DDBJ databases">
        <title>Connecting structure to function with the recovery of over 1000 high-quality activated sludge metagenome-assembled genomes encoding full-length rRNA genes using long-read sequencing.</title>
        <authorList>
            <person name="Singleton C.M."/>
            <person name="Petriglieri F."/>
            <person name="Kristensen J.M."/>
            <person name="Kirkegaard R.H."/>
            <person name="Michaelsen T.Y."/>
            <person name="Andersen M.H."/>
            <person name="Karst S.M."/>
            <person name="Dueholm M.S."/>
            <person name="Nielsen P.H."/>
            <person name="Albertsen M."/>
        </authorList>
    </citation>
    <scope>NUCLEOTIDE SEQUENCE [LARGE SCALE GENOMIC DNA]</scope>
    <source>
        <strain evidence="5">AalE_18-Q3-R2-46_BAT3C.188</strain>
    </source>
</reference>
<dbReference type="InterPro" id="IPR051010">
    <property type="entry name" value="BCAA_transport"/>
</dbReference>
<feature type="chain" id="PRO_5038360960" evidence="3">
    <location>
        <begin position="31"/>
        <end position="398"/>
    </location>
</feature>
<dbReference type="Gene3D" id="3.40.50.2300">
    <property type="match status" value="2"/>
</dbReference>
<dbReference type="PANTHER" id="PTHR30483:SF6">
    <property type="entry name" value="PERIPLASMIC BINDING PROTEIN OF ABC TRANSPORTER FOR NATURAL AMINO ACIDS"/>
    <property type="match status" value="1"/>
</dbReference>
<evidence type="ECO:0000313" key="6">
    <source>
        <dbReference type="Proteomes" id="UP000718281"/>
    </source>
</evidence>
<proteinExistence type="inferred from homology"/>
<dbReference type="EMBL" id="JADIXZ010000007">
    <property type="protein sequence ID" value="MBK6302157.1"/>
    <property type="molecule type" value="Genomic_DNA"/>
</dbReference>
<comment type="similarity">
    <text evidence="1">Belongs to the leucine-binding protein family.</text>
</comment>
<feature type="signal peptide" evidence="3">
    <location>
        <begin position="1"/>
        <end position="30"/>
    </location>
</feature>
<dbReference type="PROSITE" id="PS51257">
    <property type="entry name" value="PROKAR_LIPOPROTEIN"/>
    <property type="match status" value="1"/>
</dbReference>
<evidence type="ECO:0000256" key="2">
    <source>
        <dbReference type="ARBA" id="ARBA00022729"/>
    </source>
</evidence>
<protein>
    <submittedName>
        <fullName evidence="5">ABC transporter substrate-binding protein</fullName>
    </submittedName>
</protein>
<dbReference type="Pfam" id="PF13458">
    <property type="entry name" value="Peripla_BP_6"/>
    <property type="match status" value="1"/>
</dbReference>
<dbReference type="InterPro" id="IPR028082">
    <property type="entry name" value="Peripla_BP_I"/>
</dbReference>
<dbReference type="PANTHER" id="PTHR30483">
    <property type="entry name" value="LEUCINE-SPECIFIC-BINDING PROTEIN"/>
    <property type="match status" value="1"/>
</dbReference>
<evidence type="ECO:0000313" key="5">
    <source>
        <dbReference type="EMBL" id="MBK6302157.1"/>
    </source>
</evidence>
<evidence type="ECO:0000256" key="3">
    <source>
        <dbReference type="SAM" id="SignalP"/>
    </source>
</evidence>
<dbReference type="Proteomes" id="UP000718281">
    <property type="component" value="Unassembled WGS sequence"/>
</dbReference>
<feature type="domain" description="Leucine-binding protein" evidence="4">
    <location>
        <begin position="47"/>
        <end position="386"/>
    </location>
</feature>